<proteinExistence type="predicted"/>
<organism evidence="2 3">
    <name type="scientific">Paraconexibacter algicola</name>
    <dbReference type="NCBI Taxonomy" id="2133960"/>
    <lineage>
        <taxon>Bacteria</taxon>
        <taxon>Bacillati</taxon>
        <taxon>Actinomycetota</taxon>
        <taxon>Thermoleophilia</taxon>
        <taxon>Solirubrobacterales</taxon>
        <taxon>Paraconexibacteraceae</taxon>
        <taxon>Paraconexibacter</taxon>
    </lineage>
</organism>
<protein>
    <submittedName>
        <fullName evidence="2">Uncharacterized protein</fullName>
    </submittedName>
</protein>
<feature type="transmembrane region" description="Helical" evidence="1">
    <location>
        <begin position="34"/>
        <end position="53"/>
    </location>
</feature>
<feature type="transmembrane region" description="Helical" evidence="1">
    <location>
        <begin position="117"/>
        <end position="139"/>
    </location>
</feature>
<gene>
    <name evidence="2" type="ORF">C7Y72_12840</name>
</gene>
<keyword evidence="1" id="KW-0812">Transmembrane</keyword>
<reference evidence="2 3" key="1">
    <citation type="submission" date="2018-03" db="EMBL/GenBank/DDBJ databases">
        <title>Aquarubrobacter algicola gen. nov., sp. nov., a novel actinobacterium isolated from shallow eutrophic lake during the end of cyanobacterial harmful algal blooms.</title>
        <authorList>
            <person name="Chun S.J."/>
        </authorList>
    </citation>
    <scope>NUCLEOTIDE SEQUENCE [LARGE SCALE GENOMIC DNA]</scope>
    <source>
        <strain evidence="2 3">Seoho-28</strain>
    </source>
</reference>
<evidence type="ECO:0000313" key="2">
    <source>
        <dbReference type="EMBL" id="PTL60462.1"/>
    </source>
</evidence>
<keyword evidence="1" id="KW-1133">Transmembrane helix</keyword>
<comment type="caution">
    <text evidence="2">The sequence shown here is derived from an EMBL/GenBank/DDBJ whole genome shotgun (WGS) entry which is preliminary data.</text>
</comment>
<sequence>MLYAVIIACEIGFWVVLAAGLLARYVLRRRRLSTALLVAAPLVDVVLLAATVADLRGGATANASHGLAAAYIGFSIAFGHRLVRRADAHAAHRLADGPKPPKPPRGGPARAAYEWRLWLHAVLAGAITCALIAGAIALVGDAARTEGLESWFPRVGTVVGVWGVIALSYVLFPGADRDRPPSRTSPG</sequence>
<name>A0A2T4UMK7_9ACTN</name>
<dbReference type="Proteomes" id="UP000240739">
    <property type="component" value="Unassembled WGS sequence"/>
</dbReference>
<feature type="transmembrane region" description="Helical" evidence="1">
    <location>
        <begin position="6"/>
        <end position="27"/>
    </location>
</feature>
<feature type="transmembrane region" description="Helical" evidence="1">
    <location>
        <begin position="65"/>
        <end position="83"/>
    </location>
</feature>
<evidence type="ECO:0000256" key="1">
    <source>
        <dbReference type="SAM" id="Phobius"/>
    </source>
</evidence>
<feature type="transmembrane region" description="Helical" evidence="1">
    <location>
        <begin position="151"/>
        <end position="172"/>
    </location>
</feature>
<dbReference type="AlphaFoldDB" id="A0A2T4UMK7"/>
<keyword evidence="1" id="KW-0472">Membrane</keyword>
<dbReference type="EMBL" id="PYYB01000001">
    <property type="protein sequence ID" value="PTL60462.1"/>
    <property type="molecule type" value="Genomic_DNA"/>
</dbReference>
<accession>A0A2T4UMK7</accession>
<evidence type="ECO:0000313" key="3">
    <source>
        <dbReference type="Proteomes" id="UP000240739"/>
    </source>
</evidence>
<keyword evidence="3" id="KW-1185">Reference proteome</keyword>
<dbReference type="RefSeq" id="WP_107569108.1">
    <property type="nucleotide sequence ID" value="NZ_PYYB01000001.1"/>
</dbReference>
<dbReference type="OrthoDB" id="2082317at2"/>